<dbReference type="PRINTS" id="PR00185">
    <property type="entry name" value="EUKARYTPORIN"/>
</dbReference>
<dbReference type="Gene3D" id="2.40.160.10">
    <property type="entry name" value="Porin"/>
    <property type="match status" value="1"/>
</dbReference>
<evidence type="ECO:0000256" key="2">
    <source>
        <dbReference type="ARBA" id="ARBA00007780"/>
    </source>
</evidence>
<evidence type="ECO:0000256" key="7">
    <source>
        <dbReference type="ARBA" id="ARBA00023065"/>
    </source>
</evidence>
<keyword evidence="9" id="KW-0496">Mitochondrion</keyword>
<keyword evidence="4" id="KW-1134">Transmembrane beta strand</keyword>
<evidence type="ECO:0000313" key="12">
    <source>
        <dbReference type="Proteomes" id="UP001201812"/>
    </source>
</evidence>
<dbReference type="GO" id="GO:0008308">
    <property type="term" value="F:voltage-gated monoatomic anion channel activity"/>
    <property type="evidence" value="ECO:0007669"/>
    <property type="project" value="InterPro"/>
</dbReference>
<keyword evidence="5" id="KW-0812">Transmembrane</keyword>
<evidence type="ECO:0000256" key="10">
    <source>
        <dbReference type="ARBA" id="ARBA00023136"/>
    </source>
</evidence>
<comment type="caution">
    <text evidence="11">The sequence shown here is derived from an EMBL/GenBank/DDBJ whole genome shotgun (WGS) entry which is preliminary data.</text>
</comment>
<dbReference type="AlphaFoldDB" id="A0AAD4N8W9"/>
<organism evidence="11 12">
    <name type="scientific">Ditylenchus destructor</name>
    <dbReference type="NCBI Taxonomy" id="166010"/>
    <lineage>
        <taxon>Eukaryota</taxon>
        <taxon>Metazoa</taxon>
        <taxon>Ecdysozoa</taxon>
        <taxon>Nematoda</taxon>
        <taxon>Chromadorea</taxon>
        <taxon>Rhabditida</taxon>
        <taxon>Tylenchina</taxon>
        <taxon>Tylenchomorpha</taxon>
        <taxon>Sphaerularioidea</taxon>
        <taxon>Anguinidae</taxon>
        <taxon>Anguininae</taxon>
        <taxon>Ditylenchus</taxon>
    </lineage>
</organism>
<accession>A0AAD4N8W9</accession>
<keyword evidence="6" id="KW-1000">Mitochondrion outer membrane</keyword>
<dbReference type="SUPFAM" id="SSF56935">
    <property type="entry name" value="Porins"/>
    <property type="match status" value="1"/>
</dbReference>
<evidence type="ECO:0000256" key="9">
    <source>
        <dbReference type="ARBA" id="ARBA00023128"/>
    </source>
</evidence>
<dbReference type="FunFam" id="2.40.160.10:FF:000012">
    <property type="entry name" value="Voltage-dependent anion-selective channel"/>
    <property type="match status" value="1"/>
</dbReference>
<dbReference type="GO" id="GO:0046930">
    <property type="term" value="C:pore complex"/>
    <property type="evidence" value="ECO:0007669"/>
    <property type="project" value="UniProtKB-KW"/>
</dbReference>
<dbReference type="EMBL" id="JAKKPZ010000011">
    <property type="protein sequence ID" value="KAI1715498.1"/>
    <property type="molecule type" value="Genomic_DNA"/>
</dbReference>
<name>A0AAD4N8W9_9BILA</name>
<gene>
    <name evidence="11" type="ORF">DdX_07816</name>
</gene>
<comment type="similarity">
    <text evidence="2">Belongs to the eukaryotic mitochondrial porin family.</text>
</comment>
<reference evidence="11" key="1">
    <citation type="submission" date="2022-01" db="EMBL/GenBank/DDBJ databases">
        <title>Genome Sequence Resource for Two Populations of Ditylenchus destructor, the Migratory Endoparasitic Phytonematode.</title>
        <authorList>
            <person name="Zhang H."/>
            <person name="Lin R."/>
            <person name="Xie B."/>
        </authorList>
    </citation>
    <scope>NUCLEOTIDE SEQUENCE</scope>
    <source>
        <strain evidence="11">BazhouSP</strain>
    </source>
</reference>
<evidence type="ECO:0000313" key="11">
    <source>
        <dbReference type="EMBL" id="KAI1715498.1"/>
    </source>
</evidence>
<dbReference type="Proteomes" id="UP001201812">
    <property type="component" value="Unassembled WGS sequence"/>
</dbReference>
<evidence type="ECO:0000256" key="1">
    <source>
        <dbReference type="ARBA" id="ARBA00004294"/>
    </source>
</evidence>
<sequence>MAPPTYNDLGKSAKDLFNKVYAHGFIKVDATTKSNGQSAVEFKTAASHNLTSQKLAGNLDIKYKVPQYGLTLTEKWNTENVLGTVVEVKDQFAKGVKVTLDTSYNPNSAKRSGVLKTEWASDRAKVNADVTLVAGPVLNLAAVFAQNNWLIGGQGKFDLSTNELKSTSFAAGYDHPEYTLHTFANDANEFGASWYHKVDKNVELGAQLGWTVGDHATRFGLATKYRLSDDISLRGKVDNKSTVALSSTHNLSDALKLTFSTQFNLVNTPDTTNKFGVGLEYTP</sequence>
<dbReference type="PANTHER" id="PTHR11743:SF70">
    <property type="entry name" value="GH26960P-RELATED"/>
    <property type="match status" value="1"/>
</dbReference>
<dbReference type="Pfam" id="PF01459">
    <property type="entry name" value="Porin_3"/>
    <property type="match status" value="1"/>
</dbReference>
<dbReference type="InterPro" id="IPR027246">
    <property type="entry name" value="Porin_Euk/Tom40"/>
</dbReference>
<dbReference type="GO" id="GO:0005741">
    <property type="term" value="C:mitochondrial outer membrane"/>
    <property type="evidence" value="ECO:0007669"/>
    <property type="project" value="UniProtKB-SubCell"/>
</dbReference>
<evidence type="ECO:0000256" key="4">
    <source>
        <dbReference type="ARBA" id="ARBA00022452"/>
    </source>
</evidence>
<dbReference type="GO" id="GO:0015288">
    <property type="term" value="F:porin activity"/>
    <property type="evidence" value="ECO:0007669"/>
    <property type="project" value="UniProtKB-KW"/>
</dbReference>
<dbReference type="InterPro" id="IPR023614">
    <property type="entry name" value="Porin_dom_sf"/>
</dbReference>
<keyword evidence="12" id="KW-1185">Reference proteome</keyword>
<evidence type="ECO:0000256" key="3">
    <source>
        <dbReference type="ARBA" id="ARBA00022448"/>
    </source>
</evidence>
<evidence type="ECO:0000256" key="6">
    <source>
        <dbReference type="ARBA" id="ARBA00022787"/>
    </source>
</evidence>
<keyword evidence="3" id="KW-0813">Transport</keyword>
<dbReference type="CDD" id="cd07306">
    <property type="entry name" value="Porin3_VDAC"/>
    <property type="match status" value="1"/>
</dbReference>
<keyword evidence="7" id="KW-0406">Ion transport</keyword>
<protein>
    <submittedName>
        <fullName evidence="11">Eukaryotic porin domain-containing protein</fullName>
    </submittedName>
</protein>
<keyword evidence="8" id="KW-0626">Porin</keyword>
<dbReference type="InterPro" id="IPR001925">
    <property type="entry name" value="Porin_Euk"/>
</dbReference>
<evidence type="ECO:0000256" key="8">
    <source>
        <dbReference type="ARBA" id="ARBA00023114"/>
    </source>
</evidence>
<dbReference type="PANTHER" id="PTHR11743">
    <property type="entry name" value="VOLTAGE-DEPENDENT ANION-SELECTIVE CHANNEL"/>
    <property type="match status" value="1"/>
</dbReference>
<evidence type="ECO:0000256" key="5">
    <source>
        <dbReference type="ARBA" id="ARBA00022692"/>
    </source>
</evidence>
<keyword evidence="10" id="KW-0472">Membrane</keyword>
<comment type="subcellular location">
    <subcellularLocation>
        <location evidence="1">Mitochondrion outer membrane</location>
    </subcellularLocation>
</comment>
<proteinExistence type="inferred from homology"/>